<dbReference type="PANTHER" id="PTHR11439">
    <property type="entry name" value="GAG-POL-RELATED RETROTRANSPOSON"/>
    <property type="match status" value="1"/>
</dbReference>
<dbReference type="SUPFAM" id="SSF56672">
    <property type="entry name" value="DNA/RNA polymerases"/>
    <property type="match status" value="1"/>
</dbReference>
<dbReference type="EMBL" id="JACGWN010000002">
    <property type="protein sequence ID" value="KAL0458821.1"/>
    <property type="molecule type" value="Genomic_DNA"/>
</dbReference>
<dbReference type="InterPro" id="IPR013103">
    <property type="entry name" value="RVT_2"/>
</dbReference>
<gene>
    <name evidence="2" type="ORF">Slati_0509300</name>
</gene>
<dbReference type="AlphaFoldDB" id="A0AAW2Y067"/>
<sequence length="169" mass="19519">MTALKRYGFLQSQSDYSLFTLNQDKIHLSVLVYLDDLVIAGSDGVAIHKFKDYLCHYFHMKDLGTLKYFLGVEVARNQEGIFLCQCKYTLDIVSETGLLGAKPSSFPIEQNHHLALTKSTLLTDLEKYRRLVGRLIYLTLTRPELSYSVHILAQFMQQPREAHWEQLCE</sequence>
<protein>
    <submittedName>
        <fullName evidence="2">Retrovirus-related Pol polyprotein from transposon RE1</fullName>
    </submittedName>
</protein>
<dbReference type="PANTHER" id="PTHR11439:SF470">
    <property type="entry name" value="CYSTEINE-RICH RLK (RECEPTOR-LIKE PROTEIN KINASE) 8"/>
    <property type="match status" value="1"/>
</dbReference>
<evidence type="ECO:0000313" key="2">
    <source>
        <dbReference type="EMBL" id="KAL0458821.1"/>
    </source>
</evidence>
<reference evidence="2" key="1">
    <citation type="submission" date="2020-06" db="EMBL/GenBank/DDBJ databases">
        <authorList>
            <person name="Li T."/>
            <person name="Hu X."/>
            <person name="Zhang T."/>
            <person name="Song X."/>
            <person name="Zhang H."/>
            <person name="Dai N."/>
            <person name="Sheng W."/>
            <person name="Hou X."/>
            <person name="Wei L."/>
        </authorList>
    </citation>
    <scope>NUCLEOTIDE SEQUENCE</scope>
    <source>
        <strain evidence="2">KEN1</strain>
        <tissue evidence="2">Leaf</tissue>
    </source>
</reference>
<evidence type="ECO:0000259" key="1">
    <source>
        <dbReference type="Pfam" id="PF07727"/>
    </source>
</evidence>
<organism evidence="2">
    <name type="scientific">Sesamum latifolium</name>
    <dbReference type="NCBI Taxonomy" id="2727402"/>
    <lineage>
        <taxon>Eukaryota</taxon>
        <taxon>Viridiplantae</taxon>
        <taxon>Streptophyta</taxon>
        <taxon>Embryophyta</taxon>
        <taxon>Tracheophyta</taxon>
        <taxon>Spermatophyta</taxon>
        <taxon>Magnoliopsida</taxon>
        <taxon>eudicotyledons</taxon>
        <taxon>Gunneridae</taxon>
        <taxon>Pentapetalae</taxon>
        <taxon>asterids</taxon>
        <taxon>lamiids</taxon>
        <taxon>Lamiales</taxon>
        <taxon>Pedaliaceae</taxon>
        <taxon>Sesamum</taxon>
    </lineage>
</organism>
<dbReference type="Pfam" id="PF07727">
    <property type="entry name" value="RVT_2"/>
    <property type="match status" value="1"/>
</dbReference>
<comment type="caution">
    <text evidence="2">The sequence shown here is derived from an EMBL/GenBank/DDBJ whole genome shotgun (WGS) entry which is preliminary data.</text>
</comment>
<proteinExistence type="predicted"/>
<accession>A0AAW2Y067</accession>
<reference evidence="2" key="2">
    <citation type="journal article" date="2024" name="Plant">
        <title>Genomic evolution and insights into agronomic trait innovations of Sesamum species.</title>
        <authorList>
            <person name="Miao H."/>
            <person name="Wang L."/>
            <person name="Qu L."/>
            <person name="Liu H."/>
            <person name="Sun Y."/>
            <person name="Le M."/>
            <person name="Wang Q."/>
            <person name="Wei S."/>
            <person name="Zheng Y."/>
            <person name="Lin W."/>
            <person name="Duan Y."/>
            <person name="Cao H."/>
            <person name="Xiong S."/>
            <person name="Wang X."/>
            <person name="Wei L."/>
            <person name="Li C."/>
            <person name="Ma Q."/>
            <person name="Ju M."/>
            <person name="Zhao R."/>
            <person name="Li G."/>
            <person name="Mu C."/>
            <person name="Tian Q."/>
            <person name="Mei H."/>
            <person name="Zhang T."/>
            <person name="Gao T."/>
            <person name="Zhang H."/>
        </authorList>
    </citation>
    <scope>NUCLEOTIDE SEQUENCE</scope>
    <source>
        <strain evidence="2">KEN1</strain>
    </source>
</reference>
<feature type="domain" description="Reverse transcriptase Ty1/copia-type" evidence="1">
    <location>
        <begin position="3"/>
        <end position="109"/>
    </location>
</feature>
<name>A0AAW2Y067_9LAMI</name>
<dbReference type="InterPro" id="IPR043502">
    <property type="entry name" value="DNA/RNA_pol_sf"/>
</dbReference>